<dbReference type="RefSeq" id="WP_211421653.1">
    <property type="nucleotide sequence ID" value="NZ_CP072642.1"/>
</dbReference>
<evidence type="ECO:0000256" key="1">
    <source>
        <dbReference type="SAM" id="MobiDB-lite"/>
    </source>
</evidence>
<proteinExistence type="predicted"/>
<dbReference type="EMBL" id="CP072642">
    <property type="protein sequence ID" value="QUV93258.1"/>
    <property type="molecule type" value="Genomic_DNA"/>
</dbReference>
<name>A0ABX8AYG9_9BACT</name>
<evidence type="ECO:0000313" key="2">
    <source>
        <dbReference type="EMBL" id="QUV93258.1"/>
    </source>
</evidence>
<dbReference type="Proteomes" id="UP000677668">
    <property type="component" value="Chromosome 1"/>
</dbReference>
<gene>
    <name evidence="2" type="ORF">J8C05_07700</name>
</gene>
<feature type="region of interest" description="Disordered" evidence="1">
    <location>
        <begin position="76"/>
        <end position="102"/>
    </location>
</feature>
<keyword evidence="3" id="KW-1185">Reference proteome</keyword>
<evidence type="ECO:0008006" key="4">
    <source>
        <dbReference type="Google" id="ProtNLM"/>
    </source>
</evidence>
<protein>
    <recommendedName>
        <fullName evidence="4">Oxidoreductase molybdopterin-binding domain-containing protein</fullName>
    </recommendedName>
</protein>
<reference evidence="2 3" key="1">
    <citation type="submission" date="2021-03" db="EMBL/GenBank/DDBJ databases">
        <title>Genomic and phenotypic characterization of Chloracidobacterium isolates provides evidence for multiple species.</title>
        <authorList>
            <person name="Saini M.K."/>
            <person name="Costas A.M.G."/>
            <person name="Tank M."/>
            <person name="Bryant D.A."/>
        </authorList>
    </citation>
    <scope>NUCLEOTIDE SEQUENCE [LARGE SCALE GENOMIC DNA]</scope>
    <source>
        <strain evidence="2 3">N</strain>
    </source>
</reference>
<sequence length="274" mass="31026">MSWFLKTAIGSRFQFLDFTQDLGGSRMWGIQQLFALPFALTFLVSHCLPYGTMTWKKSIGNMDSLQASELLEKEEAGNKLSENRNSANRTEAVSKTPPPIRKVDESEYGLKYQPLQTETKATAFQFKGYEIVPLANYAIRARVLKSEIDFISPLGMIAPIRLWVGWRQMGSNCNCRNILFDEISEKFYYSYIPGEIDPREINNSISYLALLPADESIGEVLLRLGKCDMVRMEGLLVNVRDGEKGYVWKSSLSYADKSPKVLFVTRVGIEEAGK</sequence>
<accession>A0ABX8AYG9</accession>
<evidence type="ECO:0000313" key="3">
    <source>
        <dbReference type="Proteomes" id="UP000677668"/>
    </source>
</evidence>
<organism evidence="2 3">
    <name type="scientific">Chloracidobacterium sp. N</name>
    <dbReference type="NCBI Taxonomy" id="2821540"/>
    <lineage>
        <taxon>Bacteria</taxon>
        <taxon>Pseudomonadati</taxon>
        <taxon>Acidobacteriota</taxon>
        <taxon>Terriglobia</taxon>
        <taxon>Terriglobales</taxon>
        <taxon>Acidobacteriaceae</taxon>
        <taxon>Chloracidobacterium</taxon>
        <taxon>Chloracidobacterium aggregatum</taxon>
    </lineage>
</organism>
<feature type="compositionally biased region" description="Polar residues" evidence="1">
    <location>
        <begin position="83"/>
        <end position="93"/>
    </location>
</feature>